<gene>
    <name evidence="3" type="ORF">ERS137959_03917</name>
</gene>
<protein>
    <submittedName>
        <fullName evidence="3">DNA-binding protein</fullName>
    </submittedName>
</protein>
<feature type="domain" description="DUF4055" evidence="2">
    <location>
        <begin position="250"/>
        <end position="385"/>
    </location>
</feature>
<comment type="caution">
    <text evidence="3">The sequence shown here is derived from an EMBL/GenBank/DDBJ whole genome shotgun (WGS) entry which is preliminary data.</text>
</comment>
<evidence type="ECO:0000313" key="4">
    <source>
        <dbReference type="Proteomes" id="UP000041601"/>
    </source>
</evidence>
<dbReference type="RefSeq" id="WP_229765273.1">
    <property type="nucleotide sequence ID" value="NZ_CP016935.1"/>
</dbReference>
<proteinExistence type="predicted"/>
<dbReference type="Pfam" id="PF13264">
    <property type="entry name" value="DUF4055"/>
    <property type="match status" value="1"/>
</dbReference>
<sequence>MTDDVRKRSPKIEAIAECWPMIMALRGGTTAMRKAGKIYLPQWPNEDDGFYKSRLNTATLFPAFARTVEVLSGKPFSRPVTWAEDVPARIADMFDDIDMQGRNLHSFLADVCEEAISNGICGILVEHPPVDTGLTIAQEKAIGARPYFATILANSLLDYKSTRVNGQETITQLRFVEMVAEETDSEFAEKIVEQVRVIDIGRWRTYREKKNEITGVKEWLLHDEGTTTLQKVAFVPVYGDRIGFMQSRPPLVELAHMNVEHWQSKSDQQTILHVARVPILFGKGMDQDQVITVGAASAVISEKDNADLKYVEHSGKAIESGRLDILDLEDKMRQIGAELLVVKPGRTTVAQTLAENEAGTCALQRIVGDLTDAANQALQFMADWIHEEKGGHISIFRDFGAATLAEASAELLLEMNIAGSLSNETLFSEIQRRGMISGDTKWEDEEEKIKSQPPRPGPTKTSLTA</sequence>
<name>A0ABM9S8U7_YEREN</name>
<dbReference type="EMBL" id="CPXJ01000061">
    <property type="protein sequence ID" value="CNE48915.1"/>
    <property type="molecule type" value="Genomic_DNA"/>
</dbReference>
<keyword evidence="4" id="KW-1185">Reference proteome</keyword>
<keyword evidence="3" id="KW-0238">DNA-binding</keyword>
<dbReference type="Proteomes" id="UP000041601">
    <property type="component" value="Unassembled WGS sequence"/>
</dbReference>
<evidence type="ECO:0000259" key="2">
    <source>
        <dbReference type="Pfam" id="PF13264"/>
    </source>
</evidence>
<reference evidence="3 4" key="1">
    <citation type="submission" date="2015-03" db="EMBL/GenBank/DDBJ databases">
        <authorList>
            <consortium name="Pathogen Informatics"/>
            <person name="Murphy D."/>
        </authorList>
    </citation>
    <scope>NUCLEOTIDE SEQUENCE [LARGE SCALE GENOMIC DNA]</scope>
    <source>
        <strain evidence="3 4">IP05342</strain>
    </source>
</reference>
<dbReference type="GO" id="GO:0003677">
    <property type="term" value="F:DNA binding"/>
    <property type="evidence" value="ECO:0007669"/>
    <property type="project" value="UniProtKB-KW"/>
</dbReference>
<accession>A0ABM9S8U7</accession>
<organism evidence="3 4">
    <name type="scientific">Yersinia enterocolitica</name>
    <dbReference type="NCBI Taxonomy" id="630"/>
    <lineage>
        <taxon>Bacteria</taxon>
        <taxon>Pseudomonadati</taxon>
        <taxon>Pseudomonadota</taxon>
        <taxon>Gammaproteobacteria</taxon>
        <taxon>Enterobacterales</taxon>
        <taxon>Yersiniaceae</taxon>
        <taxon>Yersinia</taxon>
    </lineage>
</organism>
<dbReference type="InterPro" id="IPR025129">
    <property type="entry name" value="DUF4055"/>
</dbReference>
<feature type="region of interest" description="Disordered" evidence="1">
    <location>
        <begin position="437"/>
        <end position="465"/>
    </location>
</feature>
<evidence type="ECO:0000256" key="1">
    <source>
        <dbReference type="SAM" id="MobiDB-lite"/>
    </source>
</evidence>
<evidence type="ECO:0000313" key="3">
    <source>
        <dbReference type="EMBL" id="CNE48915.1"/>
    </source>
</evidence>